<dbReference type="EMBL" id="LACB01000127">
    <property type="protein sequence ID" value="KAJ9488183.1"/>
    <property type="molecule type" value="Genomic_DNA"/>
</dbReference>
<evidence type="ECO:0000313" key="2">
    <source>
        <dbReference type="Proteomes" id="UP001227192"/>
    </source>
</evidence>
<reference evidence="1" key="2">
    <citation type="journal article" date="2016" name="Fungal Biol.">
        <title>Ochratoxin A production by Penicillium thymicola.</title>
        <authorList>
            <person name="Nguyen H.D.T."/>
            <person name="McMullin D.R."/>
            <person name="Ponomareva E."/>
            <person name="Riley R."/>
            <person name="Pomraning K.R."/>
            <person name="Baker S.E."/>
            <person name="Seifert K.A."/>
        </authorList>
    </citation>
    <scope>NUCLEOTIDE SEQUENCE</scope>
    <source>
        <strain evidence="1">DAOM 180753</strain>
    </source>
</reference>
<name>A0AAI9TJB0_PENTH</name>
<dbReference type="AlphaFoldDB" id="A0AAI9TJB0"/>
<dbReference type="Proteomes" id="UP001227192">
    <property type="component" value="Unassembled WGS sequence"/>
</dbReference>
<keyword evidence="2" id="KW-1185">Reference proteome</keyword>
<evidence type="ECO:0000313" key="1">
    <source>
        <dbReference type="EMBL" id="KAJ9488183.1"/>
    </source>
</evidence>
<proteinExistence type="predicted"/>
<gene>
    <name evidence="1" type="ORF">VN97_g5125</name>
</gene>
<reference evidence="1" key="1">
    <citation type="submission" date="2015-06" db="EMBL/GenBank/DDBJ databases">
        <authorList>
            <person name="Nguyen H."/>
        </authorList>
    </citation>
    <scope>NUCLEOTIDE SEQUENCE</scope>
    <source>
        <strain evidence="1">DAOM 180753</strain>
    </source>
</reference>
<comment type="caution">
    <text evidence="1">The sequence shown here is derived from an EMBL/GenBank/DDBJ whole genome shotgun (WGS) entry which is preliminary data.</text>
</comment>
<accession>A0AAI9TJB0</accession>
<sequence length="69" mass="8012">MEGVMRGTAADLGGNWTILERDPYDEEHVMESKRIGVSLELDVLCLARRSCMKSVHRVIYYVHIFYTSY</sequence>
<protein>
    <submittedName>
        <fullName evidence="1">Uncharacterized protein</fullName>
    </submittedName>
</protein>
<organism evidence="1 2">
    <name type="scientific">Penicillium thymicola</name>
    <dbReference type="NCBI Taxonomy" id="293382"/>
    <lineage>
        <taxon>Eukaryota</taxon>
        <taxon>Fungi</taxon>
        <taxon>Dikarya</taxon>
        <taxon>Ascomycota</taxon>
        <taxon>Pezizomycotina</taxon>
        <taxon>Eurotiomycetes</taxon>
        <taxon>Eurotiomycetidae</taxon>
        <taxon>Eurotiales</taxon>
        <taxon>Aspergillaceae</taxon>
        <taxon>Penicillium</taxon>
    </lineage>
</organism>